<organism evidence="2 3">
    <name type="scientific">Comamonas terrigena</name>
    <dbReference type="NCBI Taxonomy" id="32013"/>
    <lineage>
        <taxon>Bacteria</taxon>
        <taxon>Pseudomonadati</taxon>
        <taxon>Pseudomonadota</taxon>
        <taxon>Betaproteobacteria</taxon>
        <taxon>Burkholderiales</taxon>
        <taxon>Comamonadaceae</taxon>
        <taxon>Comamonas</taxon>
    </lineage>
</organism>
<name>A0A2A7UYV4_COMTR</name>
<proteinExistence type="predicted"/>
<dbReference type="STRING" id="1219032.GCA_001515545_02036"/>
<dbReference type="RefSeq" id="WP_066536931.1">
    <property type="nucleotide sequence ID" value="NZ_DALZQJ010000011.1"/>
</dbReference>
<dbReference type="PROSITE" id="PS51746">
    <property type="entry name" value="PPM_2"/>
    <property type="match status" value="1"/>
</dbReference>
<dbReference type="EMBL" id="PDEA01000001">
    <property type="protein sequence ID" value="PEH90505.1"/>
    <property type="molecule type" value="Genomic_DNA"/>
</dbReference>
<dbReference type="InterPro" id="IPR001932">
    <property type="entry name" value="PPM-type_phosphatase-like_dom"/>
</dbReference>
<dbReference type="SUPFAM" id="SSF81606">
    <property type="entry name" value="PP2C-like"/>
    <property type="match status" value="1"/>
</dbReference>
<accession>A0A2A7UYV4</accession>
<dbReference type="SMART" id="SM00332">
    <property type="entry name" value="PP2Cc"/>
    <property type="match status" value="1"/>
</dbReference>
<comment type="caution">
    <text evidence="2">The sequence shown here is derived from an EMBL/GenBank/DDBJ whole genome shotgun (WGS) entry which is preliminary data.</text>
</comment>
<gene>
    <name evidence="2" type="ORF">CRM82_19605</name>
</gene>
<evidence type="ECO:0000313" key="2">
    <source>
        <dbReference type="EMBL" id="PEH90505.1"/>
    </source>
</evidence>
<evidence type="ECO:0000313" key="3">
    <source>
        <dbReference type="Proteomes" id="UP000220246"/>
    </source>
</evidence>
<evidence type="ECO:0000259" key="1">
    <source>
        <dbReference type="PROSITE" id="PS51746"/>
    </source>
</evidence>
<keyword evidence="3" id="KW-1185">Reference proteome</keyword>
<dbReference type="CDD" id="cd00143">
    <property type="entry name" value="PP2Cc"/>
    <property type="match status" value="1"/>
</dbReference>
<dbReference type="InterPro" id="IPR036457">
    <property type="entry name" value="PPM-type-like_dom_sf"/>
</dbReference>
<dbReference type="SMART" id="SM00331">
    <property type="entry name" value="PP2C_SIG"/>
    <property type="match status" value="1"/>
</dbReference>
<dbReference type="Proteomes" id="UP000220246">
    <property type="component" value="Unassembled WGS sequence"/>
</dbReference>
<dbReference type="Pfam" id="PF13672">
    <property type="entry name" value="PP2C_2"/>
    <property type="match status" value="1"/>
</dbReference>
<dbReference type="GeneID" id="80802840"/>
<dbReference type="AlphaFoldDB" id="A0A2A7UYV4"/>
<dbReference type="Gene3D" id="3.60.40.10">
    <property type="entry name" value="PPM-type phosphatase domain"/>
    <property type="match status" value="1"/>
</dbReference>
<dbReference type="OrthoDB" id="9801841at2"/>
<protein>
    <submittedName>
        <fullName evidence="2">Serine/threonine-protein phosphatase</fullName>
    </submittedName>
</protein>
<reference evidence="3" key="1">
    <citation type="submission" date="2017-09" db="EMBL/GenBank/DDBJ databases">
        <title>FDA dAtabase for Regulatory Grade micrObial Sequences (FDA-ARGOS): Supporting development and validation of Infectious Disease Dx tests.</title>
        <authorList>
            <person name="Minogue T."/>
            <person name="Wolcott M."/>
            <person name="Wasieloski L."/>
            <person name="Aguilar W."/>
            <person name="Moore D."/>
            <person name="Tallon L."/>
            <person name="Sadzewicz L."/>
            <person name="Ott S."/>
            <person name="Zhao X."/>
            <person name="Nagaraj S."/>
            <person name="Vavikolanu K."/>
            <person name="Aluvathingal J."/>
            <person name="Nadendla S."/>
            <person name="Sichtig H."/>
        </authorList>
    </citation>
    <scope>NUCLEOTIDE SEQUENCE [LARGE SCALE GENOMIC DNA]</scope>
    <source>
        <strain evidence="3">FDAARGOS_394</strain>
    </source>
</reference>
<sequence>MKFAVFQLSRQGGRAVNEDRMGYSYTREAGLFLLADGMGGHADGEVAAQMALQSIAARFQREATPALADVKGFLEASLLSAHHQILRYARTRYQSDTPRTTLVAAVVQQGQVCWVHCGDSRLYWVRAGRLLQRTRDHSFAEMARSGALLPGDAVQNRNVLFTCLGATQRPVFDLEGPHRLLPGDRLLLCSDGLWDALPDAALLHGLCTAPLDAAVPALVDAALQAAGAHSDNVTALAVEWQPGMELPGGVAAPAGSFGLRAPKLPGG</sequence>
<feature type="domain" description="PPM-type phosphatase" evidence="1">
    <location>
        <begin position="2"/>
        <end position="240"/>
    </location>
</feature>